<dbReference type="EnsemblMetazoa" id="ADIR014135-RA">
    <property type="protein sequence ID" value="ADIR014135-PA"/>
    <property type="gene ID" value="ADIR014135"/>
</dbReference>
<evidence type="ECO:0000313" key="2">
    <source>
        <dbReference type="Proteomes" id="UP000075884"/>
    </source>
</evidence>
<reference evidence="1" key="2">
    <citation type="submission" date="2020-05" db="UniProtKB">
        <authorList>
            <consortium name="EnsemblMetazoa"/>
        </authorList>
    </citation>
    <scope>IDENTIFICATION</scope>
    <source>
        <strain evidence="1">WRAIR2</strain>
    </source>
</reference>
<dbReference type="Proteomes" id="UP000075884">
    <property type="component" value="Unassembled WGS sequence"/>
</dbReference>
<reference evidence="2" key="1">
    <citation type="submission" date="2013-03" db="EMBL/GenBank/DDBJ databases">
        <title>The Genome Sequence of Anopheles dirus WRAIR2.</title>
        <authorList>
            <consortium name="The Broad Institute Genomics Platform"/>
            <person name="Neafsey D.E."/>
            <person name="Walton C."/>
            <person name="Walker B."/>
            <person name="Young S.K."/>
            <person name="Zeng Q."/>
            <person name="Gargeya S."/>
            <person name="Fitzgerald M."/>
            <person name="Haas B."/>
            <person name="Abouelleil A."/>
            <person name="Allen A.W."/>
            <person name="Alvarado L."/>
            <person name="Arachchi H.M."/>
            <person name="Berlin A.M."/>
            <person name="Chapman S.B."/>
            <person name="Gainer-Dewar J."/>
            <person name="Goldberg J."/>
            <person name="Griggs A."/>
            <person name="Gujja S."/>
            <person name="Hansen M."/>
            <person name="Howarth C."/>
            <person name="Imamovic A."/>
            <person name="Ireland A."/>
            <person name="Larimer J."/>
            <person name="McCowan C."/>
            <person name="Murphy C."/>
            <person name="Pearson M."/>
            <person name="Poon T.W."/>
            <person name="Priest M."/>
            <person name="Roberts A."/>
            <person name="Saif S."/>
            <person name="Shea T."/>
            <person name="Sisk P."/>
            <person name="Sykes S."/>
            <person name="Wortman J."/>
            <person name="Nusbaum C."/>
            <person name="Birren B."/>
        </authorList>
    </citation>
    <scope>NUCLEOTIDE SEQUENCE [LARGE SCALE GENOMIC DNA]</scope>
    <source>
        <strain evidence="2">WRAIR2</strain>
    </source>
</reference>
<dbReference type="VEuPathDB" id="VectorBase:ADIR014135"/>
<protein>
    <submittedName>
        <fullName evidence="1">Uncharacterized protein</fullName>
    </submittedName>
</protein>
<proteinExistence type="predicted"/>
<accession>A0A182NW51</accession>
<evidence type="ECO:0000313" key="1">
    <source>
        <dbReference type="EnsemblMetazoa" id="ADIR014135-PA"/>
    </source>
</evidence>
<organism evidence="1 2">
    <name type="scientific">Anopheles dirus</name>
    <dbReference type="NCBI Taxonomy" id="7168"/>
    <lineage>
        <taxon>Eukaryota</taxon>
        <taxon>Metazoa</taxon>
        <taxon>Ecdysozoa</taxon>
        <taxon>Arthropoda</taxon>
        <taxon>Hexapoda</taxon>
        <taxon>Insecta</taxon>
        <taxon>Pterygota</taxon>
        <taxon>Neoptera</taxon>
        <taxon>Endopterygota</taxon>
        <taxon>Diptera</taxon>
        <taxon>Nematocera</taxon>
        <taxon>Culicoidea</taxon>
        <taxon>Culicidae</taxon>
        <taxon>Anophelinae</taxon>
        <taxon>Anopheles</taxon>
    </lineage>
</organism>
<dbReference type="AlphaFoldDB" id="A0A182NW51"/>
<sequence>MTVAVRLNSALETTAASNIATGHACPTHSEGRH</sequence>
<keyword evidence="2" id="KW-1185">Reference proteome</keyword>
<name>A0A182NW51_9DIPT</name>